<dbReference type="NCBIfam" id="TIGR03694">
    <property type="entry name" value="exosort_acyl"/>
    <property type="match status" value="1"/>
</dbReference>
<dbReference type="InterPro" id="IPR022484">
    <property type="entry name" value="PEP-CTERM/exosrtase_acylTfrase"/>
</dbReference>
<keyword evidence="3" id="KW-0949">S-adenosyl-L-methionine</keyword>
<proteinExistence type="predicted"/>
<accession>A0ABU6K859</accession>
<comment type="caution">
    <text evidence="5">The sequence shown here is derived from an EMBL/GenBank/DDBJ whole genome shotgun (WGS) entry which is preliminary data.</text>
</comment>
<dbReference type="SUPFAM" id="SSF55729">
    <property type="entry name" value="Acyl-CoA N-acyltransferases (Nat)"/>
    <property type="match status" value="1"/>
</dbReference>
<keyword evidence="1" id="KW-0673">Quorum sensing</keyword>
<keyword evidence="6" id="KW-1185">Reference proteome</keyword>
<keyword evidence="4" id="KW-0071">Autoinducer synthesis</keyword>
<dbReference type="Gene3D" id="3.40.630.30">
    <property type="match status" value="1"/>
</dbReference>
<dbReference type="Proteomes" id="UP001331561">
    <property type="component" value="Unassembled WGS sequence"/>
</dbReference>
<dbReference type="RefSeq" id="WP_327600214.1">
    <property type="nucleotide sequence ID" value="NZ_JAYXHS010000003.1"/>
</dbReference>
<dbReference type="PANTHER" id="PTHR39322:SF1">
    <property type="entry name" value="ISOVALERYL-HOMOSERINE LACTONE SYNTHASE"/>
    <property type="match status" value="1"/>
</dbReference>
<dbReference type="GO" id="GO:0016746">
    <property type="term" value="F:acyltransferase activity"/>
    <property type="evidence" value="ECO:0007669"/>
    <property type="project" value="UniProtKB-KW"/>
</dbReference>
<organism evidence="5 6">
    <name type="scientific">Uliginosibacterium silvisoli</name>
    <dbReference type="NCBI Taxonomy" id="3114758"/>
    <lineage>
        <taxon>Bacteria</taxon>
        <taxon>Pseudomonadati</taxon>
        <taxon>Pseudomonadota</taxon>
        <taxon>Betaproteobacteria</taxon>
        <taxon>Rhodocyclales</taxon>
        <taxon>Zoogloeaceae</taxon>
        <taxon>Uliginosibacterium</taxon>
    </lineage>
</organism>
<evidence type="ECO:0000256" key="4">
    <source>
        <dbReference type="ARBA" id="ARBA00022929"/>
    </source>
</evidence>
<dbReference type="Pfam" id="PF13444">
    <property type="entry name" value="Acetyltransf_5"/>
    <property type="match status" value="1"/>
</dbReference>
<keyword evidence="5" id="KW-0012">Acyltransferase</keyword>
<evidence type="ECO:0000313" key="5">
    <source>
        <dbReference type="EMBL" id="MEC5387238.1"/>
    </source>
</evidence>
<keyword evidence="2" id="KW-0808">Transferase</keyword>
<dbReference type="EMBL" id="JAYXHS010000003">
    <property type="protein sequence ID" value="MEC5387238.1"/>
    <property type="molecule type" value="Genomic_DNA"/>
</dbReference>
<reference evidence="5 6" key="1">
    <citation type="submission" date="2024-01" db="EMBL/GenBank/DDBJ databases">
        <title>Uliginosibacterium soil sp. nov.</title>
        <authorList>
            <person name="Lv Y."/>
        </authorList>
    </citation>
    <scope>NUCLEOTIDE SEQUENCE [LARGE SCALE GENOMIC DNA]</scope>
    <source>
        <strain evidence="5 6">H3</strain>
    </source>
</reference>
<protein>
    <submittedName>
        <fullName evidence="5">PEP-CTERM/exosortase system-associated acyltransferase</fullName>
    </submittedName>
</protein>
<evidence type="ECO:0000256" key="1">
    <source>
        <dbReference type="ARBA" id="ARBA00022654"/>
    </source>
</evidence>
<dbReference type="InterPro" id="IPR016181">
    <property type="entry name" value="Acyl_CoA_acyltransferase"/>
</dbReference>
<sequence length="258" mass="29845">MFSFEKFNLGEGFKRHFEIVPALDEQLLNEVYAIRHSVYCHDLKYEAERDDEREMDAYDAQSVHCLLRTSNEQHGRVGCTRLVMTRPEDRDAPLPFEAFCEGKLRKDTRIYPRDRVAEVSRLAVVAAYRRRKGEDRQALGVSDSDFGAQDMPRFPYIPIGLYLGTVALAKRQGIETLFMLTETRLVEHFSKLGVKLTPMGDYIEHRGARIPSMMNVDEIVKNLRRFVRPIWDTINTQIDASYEARRSTGHELKQNVSA</sequence>
<evidence type="ECO:0000256" key="3">
    <source>
        <dbReference type="ARBA" id="ARBA00022691"/>
    </source>
</evidence>
<evidence type="ECO:0000256" key="2">
    <source>
        <dbReference type="ARBA" id="ARBA00022679"/>
    </source>
</evidence>
<evidence type="ECO:0000313" key="6">
    <source>
        <dbReference type="Proteomes" id="UP001331561"/>
    </source>
</evidence>
<dbReference type="PANTHER" id="PTHR39322">
    <property type="entry name" value="ACYL-HOMOSERINE-LACTONE SYNTHASE"/>
    <property type="match status" value="1"/>
</dbReference>
<dbReference type="InterPro" id="IPR001690">
    <property type="entry name" value="Autoind_synthase"/>
</dbReference>
<name>A0ABU6K859_9RHOO</name>
<gene>
    <name evidence="5" type="ORF">VVD49_16025</name>
</gene>